<dbReference type="CDD" id="cd00306">
    <property type="entry name" value="Peptidases_S8_S53"/>
    <property type="match status" value="1"/>
</dbReference>
<dbReference type="STRING" id="306537.jk1752"/>
<dbReference type="PROSITE" id="PS00138">
    <property type="entry name" value="SUBTILASE_SER"/>
    <property type="match status" value="1"/>
</dbReference>
<keyword evidence="4" id="KW-0720">Serine protease</keyword>
<dbReference type="Pfam" id="PF00082">
    <property type="entry name" value="Peptidase_S8"/>
    <property type="match status" value="1"/>
</dbReference>
<feature type="domain" description="Peptidase S8/S53" evidence="7">
    <location>
        <begin position="77"/>
        <end position="287"/>
    </location>
</feature>
<dbReference type="OrthoDB" id="9798386at2"/>
<dbReference type="Gene3D" id="3.40.50.200">
    <property type="entry name" value="Peptidase S8/S53 domain"/>
    <property type="match status" value="1"/>
</dbReference>
<keyword evidence="3" id="KW-0378">Hydrolase</keyword>
<dbReference type="eggNOG" id="COG1404">
    <property type="taxonomic scope" value="Bacteria"/>
</dbReference>
<dbReference type="InterPro" id="IPR023828">
    <property type="entry name" value="Peptidase_S8_Ser-AS"/>
</dbReference>
<evidence type="ECO:0000256" key="5">
    <source>
        <dbReference type="PROSITE-ProRule" id="PRU01240"/>
    </source>
</evidence>
<protein>
    <submittedName>
        <fullName evidence="8">Putative subtilisin-like serine protease</fullName>
    </submittedName>
</protein>
<accession>Q4JTC8</accession>
<evidence type="ECO:0000256" key="1">
    <source>
        <dbReference type="ARBA" id="ARBA00011073"/>
    </source>
</evidence>
<dbReference type="HOGENOM" id="CLU_701538_0_0_11"/>
<dbReference type="PANTHER" id="PTHR43806:SF11">
    <property type="entry name" value="CEREVISIN-RELATED"/>
    <property type="match status" value="1"/>
</dbReference>
<dbReference type="PRINTS" id="PR00723">
    <property type="entry name" value="SUBTILISIN"/>
</dbReference>
<evidence type="ECO:0000313" key="8">
    <source>
        <dbReference type="EMBL" id="CAI37929.1"/>
    </source>
</evidence>
<dbReference type="GO" id="GO:0006508">
    <property type="term" value="P:proteolysis"/>
    <property type="evidence" value="ECO:0007669"/>
    <property type="project" value="UniProtKB-KW"/>
</dbReference>
<feature type="compositionally biased region" description="Polar residues" evidence="6">
    <location>
        <begin position="1"/>
        <end position="14"/>
    </location>
</feature>
<evidence type="ECO:0000259" key="7">
    <source>
        <dbReference type="Pfam" id="PF00082"/>
    </source>
</evidence>
<evidence type="ECO:0000256" key="6">
    <source>
        <dbReference type="SAM" id="MobiDB-lite"/>
    </source>
</evidence>
<sequence>MIIQDSSPHGNCQEGTVAAPGTVPLPDIDAPSYPALHALSRGRDVDVAVIDTGSAGPGVVGDRDFCILHGSVVTSVLRAIAPEAKVHSFRHNAVASRAEGTVEDLVRAIDRALKARVKVINISMVACEDTAELREAIGRAEKAGVLVVASTGNTGQCPEGAPTFPSSLDPVLAVGAVAPRKQELAGGIGTGADANTQKANSADQGRVPAQYSAPTHWVDVYAPGGPVEGQVEVRGKVHTIIGSPDPFEGTSFAAPVVSGTAALVWQIVPHLSVQEVRELLTTTATPGASGPGLGKQMLVINPAAAVDKALDLRDARASDSGVASGGNASDGTADARYELQTVTTQPHQSEAANYSVPVVLSLVLALGIIATVVCRAFSADSKPPSGSEATRAN</sequence>
<feature type="region of interest" description="Disordered" evidence="6">
    <location>
        <begin position="1"/>
        <end position="21"/>
    </location>
</feature>
<comment type="caution">
    <text evidence="5">Lacks conserved residue(s) required for the propagation of feature annotation.</text>
</comment>
<dbReference type="EMBL" id="CR931997">
    <property type="protein sequence ID" value="CAI37929.1"/>
    <property type="molecule type" value="Genomic_DNA"/>
</dbReference>
<evidence type="ECO:0000313" key="9">
    <source>
        <dbReference type="Proteomes" id="UP000000545"/>
    </source>
</evidence>
<comment type="similarity">
    <text evidence="1 5">Belongs to the peptidase S8 family.</text>
</comment>
<dbReference type="InterPro" id="IPR050131">
    <property type="entry name" value="Peptidase_S8_subtilisin-like"/>
</dbReference>
<dbReference type="InterPro" id="IPR000209">
    <property type="entry name" value="Peptidase_S8/S53_dom"/>
</dbReference>
<reference evidence="8 9" key="1">
    <citation type="journal article" date="2005" name="J. Bacteriol.">
        <title>Complete genome sequence and analysis of the multiresistant nosocomial pathogen Corynebacterium jeikeium K411, a lipid-requiring bacterium of the human skin flora.</title>
        <authorList>
            <person name="Tauch A."/>
            <person name="Kaiser O."/>
            <person name="Hain T."/>
            <person name="Goesmann A."/>
            <person name="Weisshaar B."/>
            <person name="Albersmeier A."/>
            <person name="Bekel T."/>
            <person name="Bischoff N."/>
            <person name="Brune I."/>
            <person name="Chakraborty T."/>
            <person name="Kalinowski J."/>
            <person name="Meyer F."/>
            <person name="Rupp O."/>
            <person name="Schneiker S."/>
            <person name="Viehoever P."/>
            <person name="Puehler A."/>
        </authorList>
    </citation>
    <scope>NUCLEOTIDE SEQUENCE [LARGE SCALE GENOMIC DNA]</scope>
    <source>
        <strain evidence="8 9">K411</strain>
    </source>
</reference>
<evidence type="ECO:0000256" key="3">
    <source>
        <dbReference type="ARBA" id="ARBA00022801"/>
    </source>
</evidence>
<evidence type="ECO:0000256" key="2">
    <source>
        <dbReference type="ARBA" id="ARBA00022670"/>
    </source>
</evidence>
<dbReference type="Proteomes" id="UP000000545">
    <property type="component" value="Chromosome"/>
</dbReference>
<dbReference type="AlphaFoldDB" id="Q4JTC8"/>
<evidence type="ECO:0000256" key="4">
    <source>
        <dbReference type="ARBA" id="ARBA00022825"/>
    </source>
</evidence>
<dbReference type="KEGG" id="cjk:jk1752"/>
<organism evidence="8 9">
    <name type="scientific">Corynebacterium jeikeium (strain K411)</name>
    <dbReference type="NCBI Taxonomy" id="306537"/>
    <lineage>
        <taxon>Bacteria</taxon>
        <taxon>Bacillati</taxon>
        <taxon>Actinomycetota</taxon>
        <taxon>Actinomycetes</taxon>
        <taxon>Mycobacteriales</taxon>
        <taxon>Corynebacteriaceae</taxon>
        <taxon>Corynebacterium</taxon>
    </lineage>
</organism>
<proteinExistence type="inferred from homology"/>
<dbReference type="PANTHER" id="PTHR43806">
    <property type="entry name" value="PEPTIDASE S8"/>
    <property type="match status" value="1"/>
</dbReference>
<keyword evidence="9" id="KW-1185">Reference proteome</keyword>
<dbReference type="GO" id="GO:0004252">
    <property type="term" value="F:serine-type endopeptidase activity"/>
    <property type="evidence" value="ECO:0007669"/>
    <property type="project" value="InterPro"/>
</dbReference>
<dbReference type="InterPro" id="IPR015500">
    <property type="entry name" value="Peptidase_S8_subtilisin-rel"/>
</dbReference>
<keyword evidence="2 8" id="KW-0645">Protease</keyword>
<name>Q4JTC8_CORJK</name>
<dbReference type="InterPro" id="IPR036852">
    <property type="entry name" value="Peptidase_S8/S53_dom_sf"/>
</dbReference>
<dbReference type="SUPFAM" id="SSF52743">
    <property type="entry name" value="Subtilisin-like"/>
    <property type="match status" value="1"/>
</dbReference>
<dbReference type="PROSITE" id="PS51892">
    <property type="entry name" value="SUBTILASE"/>
    <property type="match status" value="1"/>
</dbReference>
<gene>
    <name evidence="8" type="ordered locus">jk1752</name>
</gene>